<dbReference type="SUPFAM" id="SSF52279">
    <property type="entry name" value="Beta-D-glucan exohydrolase, C-terminal domain"/>
    <property type="match status" value="1"/>
</dbReference>
<dbReference type="InterPro" id="IPR051915">
    <property type="entry name" value="Cellulose_Degrad_GH3"/>
</dbReference>
<dbReference type="PANTHER" id="PTHR30620:SF91">
    <property type="entry name" value="BETA-GLUCOSIDASE"/>
    <property type="match status" value="1"/>
</dbReference>
<evidence type="ECO:0000259" key="4">
    <source>
        <dbReference type="Pfam" id="PF01915"/>
    </source>
</evidence>
<feature type="domain" description="Glycoside hydrolase family 3 N-terminal" evidence="3">
    <location>
        <begin position="1"/>
        <end position="94"/>
    </location>
</feature>
<dbReference type="InterPro" id="IPR036881">
    <property type="entry name" value="Glyco_hydro_3_C_sf"/>
</dbReference>
<name>A0A4D6LFL9_VIGUN</name>
<feature type="domain" description="Glycoside hydrolase family 3 C-terminal" evidence="4">
    <location>
        <begin position="194"/>
        <end position="257"/>
    </location>
</feature>
<dbReference type="Gene3D" id="3.20.20.300">
    <property type="entry name" value="Glycoside hydrolase, family 3, N-terminal domain"/>
    <property type="match status" value="1"/>
</dbReference>
<reference evidence="5 6" key="1">
    <citation type="submission" date="2019-04" db="EMBL/GenBank/DDBJ databases">
        <title>An improved genome assembly and genetic linkage map for asparagus bean, Vigna unguiculata ssp. sesquipedialis.</title>
        <authorList>
            <person name="Xia Q."/>
            <person name="Zhang R."/>
            <person name="Dong Y."/>
        </authorList>
    </citation>
    <scope>NUCLEOTIDE SEQUENCE [LARGE SCALE GENOMIC DNA]</scope>
    <source>
        <tissue evidence="5">Leaf</tissue>
    </source>
</reference>
<dbReference type="EMBL" id="CP039347">
    <property type="protein sequence ID" value="QCD87300.1"/>
    <property type="molecule type" value="Genomic_DNA"/>
</dbReference>
<dbReference type="InterPro" id="IPR001764">
    <property type="entry name" value="Glyco_hydro_3_N"/>
</dbReference>
<keyword evidence="2" id="KW-0326">Glycosidase</keyword>
<keyword evidence="6" id="KW-1185">Reference proteome</keyword>
<dbReference type="InterPro" id="IPR017853">
    <property type="entry name" value="GH"/>
</dbReference>
<keyword evidence="1" id="KW-0378">Hydrolase</keyword>
<dbReference type="SUPFAM" id="SSF51445">
    <property type="entry name" value="(Trans)glycosidases"/>
    <property type="match status" value="1"/>
</dbReference>
<gene>
    <name evidence="5" type="ORF">DEO72_LG3g1834</name>
</gene>
<evidence type="ECO:0000259" key="3">
    <source>
        <dbReference type="Pfam" id="PF00933"/>
    </source>
</evidence>
<dbReference type="GO" id="GO:0009251">
    <property type="term" value="P:glucan catabolic process"/>
    <property type="evidence" value="ECO:0007669"/>
    <property type="project" value="TreeGrafter"/>
</dbReference>
<dbReference type="Pfam" id="PF00933">
    <property type="entry name" value="Glyco_hydro_3"/>
    <property type="match status" value="1"/>
</dbReference>
<organism evidence="5 6">
    <name type="scientific">Vigna unguiculata</name>
    <name type="common">Cowpea</name>
    <dbReference type="NCBI Taxonomy" id="3917"/>
    <lineage>
        <taxon>Eukaryota</taxon>
        <taxon>Viridiplantae</taxon>
        <taxon>Streptophyta</taxon>
        <taxon>Embryophyta</taxon>
        <taxon>Tracheophyta</taxon>
        <taxon>Spermatophyta</taxon>
        <taxon>Magnoliopsida</taxon>
        <taxon>eudicotyledons</taxon>
        <taxon>Gunneridae</taxon>
        <taxon>Pentapetalae</taxon>
        <taxon>rosids</taxon>
        <taxon>fabids</taxon>
        <taxon>Fabales</taxon>
        <taxon>Fabaceae</taxon>
        <taxon>Papilionoideae</taxon>
        <taxon>50 kb inversion clade</taxon>
        <taxon>NPAAA clade</taxon>
        <taxon>indigoferoid/millettioid clade</taxon>
        <taxon>Phaseoleae</taxon>
        <taxon>Vigna</taxon>
    </lineage>
</organism>
<proteinExistence type="predicted"/>
<evidence type="ECO:0000313" key="5">
    <source>
        <dbReference type="EMBL" id="QCD87300.1"/>
    </source>
</evidence>
<evidence type="ECO:0000256" key="1">
    <source>
        <dbReference type="ARBA" id="ARBA00022801"/>
    </source>
</evidence>
<evidence type="ECO:0000313" key="6">
    <source>
        <dbReference type="Proteomes" id="UP000501690"/>
    </source>
</evidence>
<protein>
    <submittedName>
        <fullName evidence="5">Beta-glucosidase</fullName>
    </submittedName>
</protein>
<dbReference type="Pfam" id="PF01915">
    <property type="entry name" value="Glyco_hydro_3_C"/>
    <property type="match status" value="1"/>
</dbReference>
<accession>A0A4D6LFL9</accession>
<dbReference type="Proteomes" id="UP000501690">
    <property type="component" value="Linkage Group LG3"/>
</dbReference>
<sequence>MPAYYNAIAKGVSTIMVSYSSWNGEKMHANRNLITDFLKNSLRFRGFVISDWKGIDKITIPTHANYTYSIYAAITAGVYMVMVPLNYTEFIDGLTLLNPLADHNLVHHIGKKKHRDLAREAVRKSLVLLKNGENPNQPLLPLPKRASKTLVAGSHADNLGYQCGGWTIEWQGVTGNNVTKGTTILSAIKNTYVDKIEALVAAWLPGTEGEGVTDVLFGDYSFMDKLPRTWFKNVDQLPMNIGDSYYDPLFPFGFGLKTKPHKTN</sequence>
<dbReference type="PANTHER" id="PTHR30620">
    <property type="entry name" value="PERIPLASMIC BETA-GLUCOSIDASE-RELATED"/>
    <property type="match status" value="1"/>
</dbReference>
<evidence type="ECO:0000256" key="2">
    <source>
        <dbReference type="ARBA" id="ARBA00023295"/>
    </source>
</evidence>
<dbReference type="AlphaFoldDB" id="A0A4D6LFL9"/>
<dbReference type="InterPro" id="IPR002772">
    <property type="entry name" value="Glyco_hydro_3_C"/>
</dbReference>
<dbReference type="GO" id="GO:0008422">
    <property type="term" value="F:beta-glucosidase activity"/>
    <property type="evidence" value="ECO:0007669"/>
    <property type="project" value="TreeGrafter"/>
</dbReference>
<dbReference type="Gene3D" id="3.40.50.1700">
    <property type="entry name" value="Glycoside hydrolase family 3 C-terminal domain"/>
    <property type="match status" value="2"/>
</dbReference>
<dbReference type="InterPro" id="IPR036962">
    <property type="entry name" value="Glyco_hydro_3_N_sf"/>
</dbReference>